<dbReference type="Proteomes" id="UP001216253">
    <property type="component" value="Unassembled WGS sequence"/>
</dbReference>
<accession>A0ABT5WWJ3</accession>
<keyword evidence="2" id="KW-1185">Reference proteome</keyword>
<evidence type="ECO:0000313" key="2">
    <source>
        <dbReference type="Proteomes" id="UP001216253"/>
    </source>
</evidence>
<protein>
    <submittedName>
        <fullName evidence="1">Uncharacterized protein</fullName>
    </submittedName>
</protein>
<name>A0ABT5WWJ3_9SPHN</name>
<sequence length="41" mass="4193">MAPIATCEPSRAGDVEALQRDLAIGLAMACSNENVIVGSFA</sequence>
<comment type="caution">
    <text evidence="1">The sequence shown here is derived from an EMBL/GenBank/DDBJ whole genome shotgun (WGS) entry which is preliminary data.</text>
</comment>
<reference evidence="1 2" key="1">
    <citation type="submission" date="2023-03" db="EMBL/GenBank/DDBJ databases">
        <title>NovoSphingobium album sp. nov. isolated from polycyclic aromatic hydrocarbons- and heavy-metal polluted soil.</title>
        <authorList>
            <person name="Liu Z."/>
            <person name="Wang K."/>
        </authorList>
    </citation>
    <scope>NUCLEOTIDE SEQUENCE [LARGE SCALE GENOMIC DNA]</scope>
    <source>
        <strain evidence="1 2">H3SJ31-1</strain>
    </source>
</reference>
<dbReference type="EMBL" id="JARESE010000076">
    <property type="protein sequence ID" value="MDE8654279.1"/>
    <property type="molecule type" value="Genomic_DNA"/>
</dbReference>
<proteinExistence type="predicted"/>
<evidence type="ECO:0000313" key="1">
    <source>
        <dbReference type="EMBL" id="MDE8654279.1"/>
    </source>
</evidence>
<gene>
    <name evidence="1" type="ORF">PYV00_21515</name>
</gene>
<dbReference type="RefSeq" id="WP_275230404.1">
    <property type="nucleotide sequence ID" value="NZ_JARESE010000076.1"/>
</dbReference>
<organism evidence="1 2">
    <name type="scientific">Novosphingobium album</name>
    <name type="common">ex Liu et al. 2023</name>
    <dbReference type="NCBI Taxonomy" id="3031130"/>
    <lineage>
        <taxon>Bacteria</taxon>
        <taxon>Pseudomonadati</taxon>
        <taxon>Pseudomonadota</taxon>
        <taxon>Alphaproteobacteria</taxon>
        <taxon>Sphingomonadales</taxon>
        <taxon>Sphingomonadaceae</taxon>
        <taxon>Novosphingobium</taxon>
    </lineage>
</organism>